<dbReference type="OrthoDB" id="9776488at2"/>
<dbReference type="EC" id="3.5.1.25" evidence="10"/>
<dbReference type="PIRSF" id="PIRSF038994">
    <property type="entry name" value="NagA"/>
    <property type="match status" value="1"/>
</dbReference>
<keyword evidence="11" id="KW-1185">Reference proteome</keyword>
<name>E8X1W3_GRATM</name>
<evidence type="ECO:0000256" key="6">
    <source>
        <dbReference type="PIRSR" id="PIRSR038994-1"/>
    </source>
</evidence>
<dbReference type="HOGENOM" id="CLU_032482_2_1_0"/>
<feature type="binding site" evidence="7">
    <location>
        <begin position="214"/>
        <end position="215"/>
    </location>
    <ligand>
        <name>substrate</name>
    </ligand>
</feature>
<dbReference type="RefSeq" id="WP_013580441.1">
    <property type="nucleotide sequence ID" value="NC_015064.1"/>
</dbReference>
<dbReference type="GO" id="GO:0046872">
    <property type="term" value="F:metal ion binding"/>
    <property type="evidence" value="ECO:0007669"/>
    <property type="project" value="UniProtKB-KW"/>
</dbReference>
<keyword evidence="2 8" id="KW-0479">Metal-binding</keyword>
<evidence type="ECO:0000256" key="7">
    <source>
        <dbReference type="PIRSR" id="PIRSR038994-2"/>
    </source>
</evidence>
<dbReference type="SUPFAM" id="SSF51556">
    <property type="entry name" value="Metallo-dependent hydrolases"/>
    <property type="match status" value="1"/>
</dbReference>
<dbReference type="FunFam" id="3.20.20.140:FF:000004">
    <property type="entry name" value="N-acetylglucosamine-6-phosphate deacetylase"/>
    <property type="match status" value="1"/>
</dbReference>
<evidence type="ECO:0000313" key="10">
    <source>
        <dbReference type="EMBL" id="ADW69124.1"/>
    </source>
</evidence>
<feature type="binding site" evidence="8">
    <location>
        <position position="124"/>
    </location>
    <ligand>
        <name>Zn(2+)</name>
        <dbReference type="ChEBI" id="CHEBI:29105"/>
    </ligand>
</feature>
<evidence type="ECO:0000256" key="2">
    <source>
        <dbReference type="ARBA" id="ARBA00022723"/>
    </source>
</evidence>
<dbReference type="PANTHER" id="PTHR11113:SF14">
    <property type="entry name" value="N-ACETYLGLUCOSAMINE-6-PHOSPHATE DEACETYLASE"/>
    <property type="match status" value="1"/>
</dbReference>
<dbReference type="CDD" id="cd00854">
    <property type="entry name" value="NagA"/>
    <property type="match status" value="1"/>
</dbReference>
<feature type="binding site" evidence="8">
    <location>
        <position position="211"/>
    </location>
    <ligand>
        <name>Zn(2+)</name>
        <dbReference type="ChEBI" id="CHEBI:29105"/>
    </ligand>
</feature>
<keyword evidence="3 5" id="KW-0378">Hydrolase</keyword>
<gene>
    <name evidence="10" type="ordered locus">AciX9_2079</name>
</gene>
<evidence type="ECO:0000259" key="9">
    <source>
        <dbReference type="Pfam" id="PF01979"/>
    </source>
</evidence>
<evidence type="ECO:0000313" key="11">
    <source>
        <dbReference type="Proteomes" id="UP000000343"/>
    </source>
</evidence>
<dbReference type="Proteomes" id="UP000000343">
    <property type="component" value="Chromosome"/>
</dbReference>
<organism evidence="11">
    <name type="scientific">Granulicella tundricola (strain ATCC BAA-1859 / DSM 23138 / MP5ACTX9)</name>
    <dbReference type="NCBI Taxonomy" id="1198114"/>
    <lineage>
        <taxon>Bacteria</taxon>
        <taxon>Pseudomonadati</taxon>
        <taxon>Acidobacteriota</taxon>
        <taxon>Terriglobia</taxon>
        <taxon>Terriglobales</taxon>
        <taxon>Acidobacteriaceae</taxon>
        <taxon>Granulicella</taxon>
    </lineage>
</organism>
<sequence length="376" mass="40240">MPILTARTLITAIGTVEYPAITIGPTGLIEDISTDPTIRSTAILTPTFLDIHFHGAAGEDLMAATPEGISKIQRFLATRGTSHYLPTTVTAPIDDTLRALEHLADAIEHPSAPGEATPLGIHLEGPFLSHIKRGVHPTELLQKPSIALFDRFQQAARGHIKLLTIAPESEGALELITYATHQGIRVTMGHTNATAAETNAAIVAGATSGTHTFNAMRALDHREPGIVGVILDRDDLFSDLICDGIHVAPALVRLWFRLKQEKAILITDAMSATGMPDGEYHLGSFAVTVKDHRCTLTDAPDTLAGSVLTLDQAVANLQSFTNATLAQAVRCASSHPARMLGLEDTIASLRPGQPATFNQYTPEGRLEATYLQGHRT</sequence>
<dbReference type="Gene3D" id="3.20.20.140">
    <property type="entry name" value="Metal-dependent hydrolases"/>
    <property type="match status" value="1"/>
</dbReference>
<dbReference type="InterPro" id="IPR003764">
    <property type="entry name" value="GlcNAc_6-P_deAcase"/>
</dbReference>
<evidence type="ECO:0000256" key="3">
    <source>
        <dbReference type="ARBA" id="ARBA00022801"/>
    </source>
</evidence>
<evidence type="ECO:0000256" key="1">
    <source>
        <dbReference type="ARBA" id="ARBA00010716"/>
    </source>
</evidence>
<dbReference type="PANTHER" id="PTHR11113">
    <property type="entry name" value="N-ACETYLGLUCOSAMINE-6-PHOSPHATE DEACETYLASE"/>
    <property type="match status" value="1"/>
</dbReference>
<dbReference type="KEGG" id="acm:AciX9_2079"/>
<feature type="binding site" evidence="7">
    <location>
        <begin position="303"/>
        <end position="305"/>
    </location>
    <ligand>
        <name>substrate</name>
    </ligand>
</feature>
<dbReference type="STRING" id="1198114.AciX9_2079"/>
<evidence type="ECO:0000256" key="4">
    <source>
        <dbReference type="ARBA" id="ARBA00023277"/>
    </source>
</evidence>
<evidence type="ECO:0000256" key="5">
    <source>
        <dbReference type="PIRNR" id="PIRNR038994"/>
    </source>
</evidence>
<dbReference type="EMBL" id="CP002480">
    <property type="protein sequence ID" value="ADW69124.1"/>
    <property type="molecule type" value="Genomic_DNA"/>
</dbReference>
<dbReference type="GO" id="GO:0006046">
    <property type="term" value="P:N-acetylglucosamine catabolic process"/>
    <property type="evidence" value="ECO:0007669"/>
    <property type="project" value="TreeGrafter"/>
</dbReference>
<keyword evidence="4 5" id="KW-0119">Carbohydrate metabolism</keyword>
<dbReference type="PaxDb" id="1198114-AciX9_2079"/>
<evidence type="ECO:0000256" key="8">
    <source>
        <dbReference type="PIRSR" id="PIRSR038994-3"/>
    </source>
</evidence>
<comment type="cofactor">
    <cofactor evidence="8">
        <name>a divalent metal cation</name>
        <dbReference type="ChEBI" id="CHEBI:60240"/>
    </cofactor>
    <text evidence="8">Binds 1 divalent metal cation per subunit.</text>
</comment>
<protein>
    <submittedName>
        <fullName evidence="10">N-acetylglucosamine-6-phosphate deacetylase</fullName>
        <ecNumber evidence="10">3.5.1.25</ecNumber>
    </submittedName>
</protein>
<feature type="binding site" evidence="7">
    <location>
        <position position="135"/>
    </location>
    <ligand>
        <name>substrate</name>
    </ligand>
</feature>
<dbReference type="InterPro" id="IPR006680">
    <property type="entry name" value="Amidohydro-rel"/>
</dbReference>
<feature type="binding site" evidence="7">
    <location>
        <position position="246"/>
    </location>
    <ligand>
        <name>substrate</name>
    </ligand>
</feature>
<dbReference type="GO" id="GO:0008448">
    <property type="term" value="F:N-acetylglucosamine-6-phosphate deacetylase activity"/>
    <property type="evidence" value="ECO:0007669"/>
    <property type="project" value="UniProtKB-EC"/>
</dbReference>
<dbReference type="InterPro" id="IPR032466">
    <property type="entry name" value="Metal_Hydrolase"/>
</dbReference>
<reference evidence="11" key="1">
    <citation type="submission" date="2011-01" db="EMBL/GenBank/DDBJ databases">
        <title>Complete sequence of chromosome of Acidobacterium sp. MP5ACTX9.</title>
        <authorList>
            <consortium name="US DOE Joint Genome Institute"/>
            <person name="Lucas S."/>
            <person name="Copeland A."/>
            <person name="Lapidus A."/>
            <person name="Cheng J.-F."/>
            <person name="Goodwin L."/>
            <person name="Pitluck S."/>
            <person name="Teshima H."/>
            <person name="Detter J.C."/>
            <person name="Han C."/>
            <person name="Tapia R."/>
            <person name="Land M."/>
            <person name="Hauser L."/>
            <person name="Kyrpides N."/>
            <person name="Ivanova N."/>
            <person name="Ovchinnikova G."/>
            <person name="Pagani I."/>
            <person name="Rawat S.R."/>
            <person name="Mannisto M."/>
            <person name="Haggblom M.M."/>
            <person name="Woyke T."/>
        </authorList>
    </citation>
    <scope>NUCLEOTIDE SEQUENCE [LARGE SCALE GENOMIC DNA]</scope>
    <source>
        <strain evidence="11">MP5ACTX9</strain>
    </source>
</reference>
<dbReference type="NCBIfam" id="TIGR00221">
    <property type="entry name" value="nagA"/>
    <property type="match status" value="1"/>
</dbReference>
<feature type="binding site" evidence="7">
    <location>
        <position position="222"/>
    </location>
    <ligand>
        <name>substrate</name>
    </ligand>
</feature>
<feature type="active site" description="Proton donor/acceptor" evidence="6">
    <location>
        <position position="268"/>
    </location>
</feature>
<dbReference type="Pfam" id="PF01979">
    <property type="entry name" value="Amidohydro_1"/>
    <property type="match status" value="1"/>
</dbReference>
<feature type="domain" description="Amidohydrolase-related" evidence="9">
    <location>
        <begin position="43"/>
        <end position="358"/>
    </location>
</feature>
<accession>E8X1W3</accession>
<dbReference type="eggNOG" id="COG1820">
    <property type="taxonomic scope" value="Bacteria"/>
</dbReference>
<dbReference type="AlphaFoldDB" id="E8X1W3"/>
<feature type="binding site" evidence="8">
    <location>
        <position position="190"/>
    </location>
    <ligand>
        <name>Zn(2+)</name>
        <dbReference type="ChEBI" id="CHEBI:29105"/>
    </ligand>
</feature>
<comment type="similarity">
    <text evidence="1 5">Belongs to the metallo-dependent hydrolases superfamily. NagA family.</text>
</comment>
<proteinExistence type="inferred from homology"/>